<name>A0A1B9GKA5_9TREE</name>
<organism evidence="2 3">
    <name type="scientific">Kwoniella heveanensis BCC8398</name>
    <dbReference type="NCBI Taxonomy" id="1296120"/>
    <lineage>
        <taxon>Eukaryota</taxon>
        <taxon>Fungi</taxon>
        <taxon>Dikarya</taxon>
        <taxon>Basidiomycota</taxon>
        <taxon>Agaricomycotina</taxon>
        <taxon>Tremellomycetes</taxon>
        <taxon>Tremellales</taxon>
        <taxon>Cryptococcaceae</taxon>
        <taxon>Kwoniella</taxon>
    </lineage>
</organism>
<sequence>MSTNHTFQPAPTALSNEPRESVPPSVVAAGTGVPAAPKEFAEPQQAATAPGTGGVVEETGEKVPFKEQVNGYAKKIAGTIFNNDREKEFGEKKLDGQI</sequence>
<proteinExistence type="predicted"/>
<dbReference type="OrthoDB" id="3361009at2759"/>
<evidence type="ECO:0000313" key="2">
    <source>
        <dbReference type="EMBL" id="OCF31393.1"/>
    </source>
</evidence>
<dbReference type="AlphaFoldDB" id="A0A1B9GKA5"/>
<accession>A0A1B9GKA5</accession>
<gene>
    <name evidence="2" type="ORF">I316_06998</name>
</gene>
<protein>
    <submittedName>
        <fullName evidence="2">Uncharacterized protein</fullName>
    </submittedName>
</protein>
<evidence type="ECO:0000256" key="1">
    <source>
        <dbReference type="SAM" id="MobiDB-lite"/>
    </source>
</evidence>
<dbReference type="Proteomes" id="UP000092666">
    <property type="component" value="Unassembled WGS sequence"/>
</dbReference>
<evidence type="ECO:0000313" key="3">
    <source>
        <dbReference type="Proteomes" id="UP000092666"/>
    </source>
</evidence>
<reference evidence="3" key="2">
    <citation type="submission" date="2013-12" db="EMBL/GenBank/DDBJ databases">
        <title>Evolution of pathogenesis and genome organization in the Tremellales.</title>
        <authorList>
            <person name="Cuomo C."/>
            <person name="Litvintseva A."/>
            <person name="Heitman J."/>
            <person name="Chen Y."/>
            <person name="Sun S."/>
            <person name="Springer D."/>
            <person name="Dromer F."/>
            <person name="Young S."/>
            <person name="Zeng Q."/>
            <person name="Chapman S."/>
            <person name="Gujja S."/>
            <person name="Saif S."/>
            <person name="Birren B."/>
        </authorList>
    </citation>
    <scope>NUCLEOTIDE SEQUENCE [LARGE SCALE GENOMIC DNA]</scope>
    <source>
        <strain evidence="3">BCC8398</strain>
    </source>
</reference>
<feature type="region of interest" description="Disordered" evidence="1">
    <location>
        <begin position="1"/>
        <end position="33"/>
    </location>
</feature>
<feature type="compositionally biased region" description="Polar residues" evidence="1">
    <location>
        <begin position="1"/>
        <end position="15"/>
    </location>
</feature>
<feature type="compositionally biased region" description="Low complexity" evidence="1">
    <location>
        <begin position="22"/>
        <end position="33"/>
    </location>
</feature>
<dbReference type="EMBL" id="KV700135">
    <property type="protein sequence ID" value="OCF31393.1"/>
    <property type="molecule type" value="Genomic_DNA"/>
</dbReference>
<reference evidence="2 3" key="1">
    <citation type="submission" date="2013-07" db="EMBL/GenBank/DDBJ databases">
        <title>The Genome Sequence of Cryptococcus heveanensis BCC8398.</title>
        <authorList>
            <consortium name="The Broad Institute Genome Sequencing Platform"/>
            <person name="Cuomo C."/>
            <person name="Litvintseva A."/>
            <person name="Chen Y."/>
            <person name="Heitman J."/>
            <person name="Sun S."/>
            <person name="Springer D."/>
            <person name="Dromer F."/>
            <person name="Young S.K."/>
            <person name="Zeng Q."/>
            <person name="Gargeya S."/>
            <person name="Fitzgerald M."/>
            <person name="Abouelleil A."/>
            <person name="Alvarado L."/>
            <person name="Berlin A.M."/>
            <person name="Chapman S.B."/>
            <person name="Dewar J."/>
            <person name="Goldberg J."/>
            <person name="Griggs A."/>
            <person name="Gujja S."/>
            <person name="Hansen M."/>
            <person name="Howarth C."/>
            <person name="Imamovic A."/>
            <person name="Larimer J."/>
            <person name="McCowan C."/>
            <person name="Murphy C."/>
            <person name="Pearson M."/>
            <person name="Priest M."/>
            <person name="Roberts A."/>
            <person name="Saif S."/>
            <person name="Shea T."/>
            <person name="Sykes S."/>
            <person name="Wortman J."/>
            <person name="Nusbaum C."/>
            <person name="Birren B."/>
        </authorList>
    </citation>
    <scope>NUCLEOTIDE SEQUENCE [LARGE SCALE GENOMIC DNA]</scope>
    <source>
        <strain evidence="2 3">BCC8398</strain>
    </source>
</reference>
<keyword evidence="3" id="KW-1185">Reference proteome</keyword>